<dbReference type="SMART" id="SM00195">
    <property type="entry name" value="DSPc"/>
    <property type="match status" value="1"/>
</dbReference>
<feature type="domain" description="Tyrosine-protein phosphatase" evidence="3">
    <location>
        <begin position="28"/>
        <end position="177"/>
    </location>
</feature>
<dbReference type="OMA" id="METFRMK"/>
<dbReference type="GO" id="GO:0005654">
    <property type="term" value="C:nucleoplasm"/>
    <property type="evidence" value="ECO:0007669"/>
    <property type="project" value="TreeGrafter"/>
</dbReference>
<dbReference type="STRING" id="77166.N6TWR5"/>
<dbReference type="Gene3D" id="3.90.190.10">
    <property type="entry name" value="Protein tyrosine phosphatase superfamily"/>
    <property type="match status" value="1"/>
</dbReference>
<sequence>MPDPTIGLINSAKMSFVICQGSSWWQDSYVQEIIPGLYLGAQKEEHSMPYPELAKLGIKLVIELLDEPLFSLAPPRAPQGIKYLPIALTNSEYSNIIPLLDETSSFIREGLYQKRKVLVCSTHGNSRSAVIVAAYLMELLKIGANEAIDRVSSIRPSINPNKGFRDQLLDYESILKARNLIIMGASSSSYQMRPKRIRECAEDESSSPAEHFKRRPMELMS</sequence>
<evidence type="ECO:0000313" key="8">
    <source>
        <dbReference type="Proteomes" id="UP000030742"/>
    </source>
</evidence>
<evidence type="ECO:0000313" key="7">
    <source>
        <dbReference type="Proteomes" id="UP000019118"/>
    </source>
</evidence>
<dbReference type="Proteomes" id="UP000030742">
    <property type="component" value="Unassembled WGS sequence"/>
</dbReference>
<dbReference type="GO" id="GO:0005737">
    <property type="term" value="C:cytoplasm"/>
    <property type="evidence" value="ECO:0007669"/>
    <property type="project" value="TreeGrafter"/>
</dbReference>
<dbReference type="SUPFAM" id="SSF52799">
    <property type="entry name" value="(Phosphotyrosine protein) phosphatases II"/>
    <property type="match status" value="1"/>
</dbReference>
<dbReference type="GO" id="GO:0070372">
    <property type="term" value="P:regulation of ERK1 and ERK2 cascade"/>
    <property type="evidence" value="ECO:0007669"/>
    <property type="project" value="TreeGrafter"/>
</dbReference>
<dbReference type="GO" id="GO:0062026">
    <property type="term" value="P:negative regulation of SCF-dependent proteasomal ubiquitin-dependent catabolic process"/>
    <property type="evidence" value="ECO:0007669"/>
    <property type="project" value="TreeGrafter"/>
</dbReference>
<accession>N6TWR5</accession>
<evidence type="ECO:0000256" key="1">
    <source>
        <dbReference type="ARBA" id="ARBA00009649"/>
    </source>
</evidence>
<reference evidence="6" key="2">
    <citation type="submission" date="2024-08" db="UniProtKB">
        <authorList>
            <consortium name="EnsemblMetazoa"/>
        </authorList>
    </citation>
    <scope>IDENTIFICATION</scope>
</reference>
<dbReference type="HOGENOM" id="CLU_1251798_0_0_1"/>
<dbReference type="AlphaFoldDB" id="N6TWR5"/>
<feature type="non-terminal residue" evidence="4">
    <location>
        <position position="1"/>
    </location>
</feature>
<dbReference type="EnsemblMetazoa" id="XM_019911906.1">
    <property type="protein sequence ID" value="XP_019767465.1"/>
    <property type="gene ID" value="LOC109542616"/>
</dbReference>
<dbReference type="PROSITE" id="PS50054">
    <property type="entry name" value="TYR_PHOSPHATASE_DUAL"/>
    <property type="match status" value="1"/>
</dbReference>
<proteinExistence type="inferred from homology"/>
<name>N6TWR5_DENPD</name>
<dbReference type="EMBL" id="KB741210">
    <property type="protein sequence ID" value="ENN72836.1"/>
    <property type="molecule type" value="Genomic_DNA"/>
</dbReference>
<dbReference type="GO" id="GO:1990444">
    <property type="term" value="F:F-box domain binding"/>
    <property type="evidence" value="ECO:0007669"/>
    <property type="project" value="TreeGrafter"/>
</dbReference>
<dbReference type="InterPro" id="IPR052449">
    <property type="entry name" value="STYX-Interacting_Phosphatase"/>
</dbReference>
<evidence type="ECO:0000256" key="2">
    <source>
        <dbReference type="SAM" id="MobiDB-lite"/>
    </source>
</evidence>
<dbReference type="EMBL" id="KB631647">
    <property type="protein sequence ID" value="ERL84998.1"/>
    <property type="molecule type" value="Genomic_DNA"/>
</dbReference>
<dbReference type="PANTHER" id="PTHR46588:SF1">
    <property type="entry name" value="SERINE_THREONINE_TYROSINE-INTERACTING PROTEIN"/>
    <property type="match status" value="1"/>
</dbReference>
<feature type="region of interest" description="Disordered" evidence="2">
    <location>
        <begin position="195"/>
        <end position="221"/>
    </location>
</feature>
<dbReference type="CDD" id="cd14498">
    <property type="entry name" value="DSP"/>
    <property type="match status" value="1"/>
</dbReference>
<comment type="similarity">
    <text evidence="1">Belongs to the protein-tyrosine phosphatase family. Non-receptor class subfamily.</text>
</comment>
<dbReference type="OrthoDB" id="426001at2759"/>
<dbReference type="Proteomes" id="UP000019118">
    <property type="component" value="Unassembled WGS sequence"/>
</dbReference>
<dbReference type="InterPro" id="IPR020422">
    <property type="entry name" value="TYR_PHOSPHATASE_DUAL_dom"/>
</dbReference>
<protein>
    <recommendedName>
        <fullName evidence="3">Tyrosine-protein phosphatase domain-containing protein</fullName>
    </recommendedName>
</protein>
<evidence type="ECO:0000313" key="6">
    <source>
        <dbReference type="EnsemblMetazoa" id="XP_019767465.1"/>
    </source>
</evidence>
<gene>
    <name evidence="6" type="primary">109542616</name>
    <name evidence="5" type="ORF">D910_02421</name>
    <name evidence="4" type="ORF">YQE_10536</name>
</gene>
<dbReference type="InterPro" id="IPR000340">
    <property type="entry name" value="Dual-sp_phosphatase_cat-dom"/>
</dbReference>
<keyword evidence="7" id="KW-1185">Reference proteome</keyword>
<dbReference type="InterPro" id="IPR029021">
    <property type="entry name" value="Prot-tyrosine_phosphatase-like"/>
</dbReference>
<reference evidence="7 8" key="1">
    <citation type="journal article" date="2013" name="Genome Biol.">
        <title>Draft genome of the mountain pine beetle, Dendroctonus ponderosae Hopkins, a major forest pest.</title>
        <authorList>
            <person name="Keeling C.I."/>
            <person name="Yuen M.M."/>
            <person name="Liao N.Y."/>
            <person name="Docking T.R."/>
            <person name="Chan S.K."/>
            <person name="Taylor G.A."/>
            <person name="Palmquist D.L."/>
            <person name="Jackman S.D."/>
            <person name="Nguyen A."/>
            <person name="Li M."/>
            <person name="Henderson H."/>
            <person name="Janes J.K."/>
            <person name="Zhao Y."/>
            <person name="Pandoh P."/>
            <person name="Moore R."/>
            <person name="Sperling F.A."/>
            <person name="Huber D.P."/>
            <person name="Birol I."/>
            <person name="Jones S.J."/>
            <person name="Bohlmann J."/>
        </authorList>
    </citation>
    <scope>NUCLEOTIDE SEQUENCE</scope>
</reference>
<evidence type="ECO:0000313" key="5">
    <source>
        <dbReference type="EMBL" id="ERL84998.1"/>
    </source>
</evidence>
<evidence type="ECO:0000313" key="4">
    <source>
        <dbReference type="EMBL" id="ENN72836.1"/>
    </source>
</evidence>
<evidence type="ECO:0000259" key="3">
    <source>
        <dbReference type="PROSITE" id="PS50054"/>
    </source>
</evidence>
<dbReference type="Pfam" id="PF00782">
    <property type="entry name" value="DSPc"/>
    <property type="match status" value="1"/>
</dbReference>
<dbReference type="PANTHER" id="PTHR46588">
    <property type="entry name" value="SERINE/THREONINE/TYROSINE-INTERACTING PROTEIN"/>
    <property type="match status" value="1"/>
</dbReference>
<organism evidence="4">
    <name type="scientific">Dendroctonus ponderosae</name>
    <name type="common">Mountain pine beetle</name>
    <dbReference type="NCBI Taxonomy" id="77166"/>
    <lineage>
        <taxon>Eukaryota</taxon>
        <taxon>Metazoa</taxon>
        <taxon>Ecdysozoa</taxon>
        <taxon>Arthropoda</taxon>
        <taxon>Hexapoda</taxon>
        <taxon>Insecta</taxon>
        <taxon>Pterygota</taxon>
        <taxon>Neoptera</taxon>
        <taxon>Endopterygota</taxon>
        <taxon>Coleoptera</taxon>
        <taxon>Polyphaga</taxon>
        <taxon>Cucujiformia</taxon>
        <taxon>Curculionidae</taxon>
        <taxon>Scolytinae</taxon>
        <taxon>Dendroctonus</taxon>
    </lineage>
</organism>